<keyword evidence="5" id="KW-0411">Iron-sulfur</keyword>
<evidence type="ECO:0000313" key="10">
    <source>
        <dbReference type="Proteomes" id="UP000323521"/>
    </source>
</evidence>
<evidence type="ECO:0000259" key="7">
    <source>
        <dbReference type="Pfam" id="PF05681"/>
    </source>
</evidence>
<dbReference type="EMBL" id="CP017634">
    <property type="protein sequence ID" value="ATW24411.1"/>
    <property type="molecule type" value="Genomic_DNA"/>
</dbReference>
<dbReference type="AlphaFoldDB" id="A0A3G1KUI1"/>
<evidence type="ECO:0000256" key="5">
    <source>
        <dbReference type="ARBA" id="ARBA00023014"/>
    </source>
</evidence>
<keyword evidence="3" id="KW-0479">Metal-binding</keyword>
<dbReference type="InterPro" id="IPR051208">
    <property type="entry name" value="Class-I_Fumarase/Tartrate_DH"/>
</dbReference>
<dbReference type="InterPro" id="IPR004646">
    <property type="entry name" value="Fe-S_hydro-lyase_TtdA-typ_cat"/>
</dbReference>
<keyword evidence="4" id="KW-0408">Iron</keyword>
<keyword evidence="2" id="KW-0004">4Fe-4S</keyword>
<feature type="domain" description="Fe-S hydro-lyase tartrate dehydratase alpha-type catalytic" evidence="7">
    <location>
        <begin position="11"/>
        <end position="277"/>
    </location>
</feature>
<evidence type="ECO:0000313" key="8">
    <source>
        <dbReference type="EMBL" id="ATW24411.1"/>
    </source>
</evidence>
<sequence>MKTIAYQTIVDQVARLCIEANYYLGKDVQDAFQKGWENENSPTGKDIFQQLIENARIAADEQMPMCQDCGVAVVFLEIGQDLSVTGGGLTDAVTQGVIQGYADGYLRKSMCDPFTRQNTGTNAPAIIHTEIVPGDHLKITVAPKGGGSENMSAIAMLPPSAGVEGLKKFIIDRIDQAGSNPCPPILVGVGIGGNFEYCALLAKKALLRKIGAPSPLPQIAELEKDLLSDINKLGIGPAGLGGRITALNVAVEYHPCHIASFPVALNINCHAARHQTVIL</sequence>
<dbReference type="Proteomes" id="UP000323521">
    <property type="component" value="Chromosome"/>
</dbReference>
<dbReference type="KEGG" id="fwa:DCMF_06095"/>
<evidence type="ECO:0000256" key="4">
    <source>
        <dbReference type="ARBA" id="ARBA00023004"/>
    </source>
</evidence>
<evidence type="ECO:0000256" key="3">
    <source>
        <dbReference type="ARBA" id="ARBA00022723"/>
    </source>
</evidence>
<evidence type="ECO:0000256" key="6">
    <source>
        <dbReference type="ARBA" id="ARBA00023239"/>
    </source>
</evidence>
<keyword evidence="10" id="KW-1185">Reference proteome</keyword>
<evidence type="ECO:0000256" key="2">
    <source>
        <dbReference type="ARBA" id="ARBA00022485"/>
    </source>
</evidence>
<proteinExistence type="inferred from homology"/>
<organism evidence="9 10">
    <name type="scientific">Formimonas warabiya</name>
    <dbReference type="NCBI Taxonomy" id="1761012"/>
    <lineage>
        <taxon>Bacteria</taxon>
        <taxon>Bacillati</taxon>
        <taxon>Bacillota</taxon>
        <taxon>Clostridia</taxon>
        <taxon>Eubacteriales</taxon>
        <taxon>Peptococcaceae</taxon>
        <taxon>Candidatus Formimonas</taxon>
    </lineage>
</organism>
<dbReference type="RefSeq" id="WP_148133602.1">
    <property type="nucleotide sequence ID" value="NZ_CP017634.1"/>
</dbReference>
<dbReference type="PANTHER" id="PTHR30389">
    <property type="entry name" value="FUMARATE HYDRATASE-RELATED"/>
    <property type="match status" value="1"/>
</dbReference>
<dbReference type="NCBIfam" id="NF004885">
    <property type="entry name" value="PRK06246.1"/>
    <property type="match status" value="1"/>
</dbReference>
<dbReference type="OrthoDB" id="9798978at2"/>
<protein>
    <submittedName>
        <fullName evidence="9">Fumarate hydratase</fullName>
    </submittedName>
</protein>
<comment type="similarity">
    <text evidence="1">Belongs to the class-I fumarase family.</text>
</comment>
<dbReference type="GO" id="GO:0016829">
    <property type="term" value="F:lyase activity"/>
    <property type="evidence" value="ECO:0007669"/>
    <property type="project" value="UniProtKB-KW"/>
</dbReference>
<dbReference type="EMBL" id="CP017634">
    <property type="protein sequence ID" value="ATW26077.1"/>
    <property type="molecule type" value="Genomic_DNA"/>
</dbReference>
<dbReference type="PANTHER" id="PTHR30389:SF17">
    <property type="entry name" value="L(+)-TARTRATE DEHYDRATASE SUBUNIT ALPHA-RELATED"/>
    <property type="match status" value="1"/>
</dbReference>
<keyword evidence="6" id="KW-0456">Lyase</keyword>
<reference evidence="9 10" key="1">
    <citation type="submission" date="2016-10" db="EMBL/GenBank/DDBJ databases">
        <title>Complete Genome Sequence of Peptococcaceae strain DCMF.</title>
        <authorList>
            <person name="Edwards R.J."/>
            <person name="Holland S.I."/>
            <person name="Deshpande N.P."/>
            <person name="Wong Y.K."/>
            <person name="Ertan H."/>
            <person name="Manefield M."/>
            <person name="Russell T.L."/>
            <person name="Lee M.J."/>
        </authorList>
    </citation>
    <scope>NUCLEOTIDE SEQUENCE [LARGE SCALE GENOMIC DNA]</scope>
    <source>
        <strain evidence="9 10">DCMF</strain>
    </source>
</reference>
<dbReference type="GO" id="GO:0051539">
    <property type="term" value="F:4 iron, 4 sulfur cluster binding"/>
    <property type="evidence" value="ECO:0007669"/>
    <property type="project" value="UniProtKB-KW"/>
</dbReference>
<gene>
    <name evidence="8" type="ORF">DCMF_06095</name>
    <name evidence="9" type="ORF">DCMF_16010</name>
</gene>
<dbReference type="GO" id="GO:0046872">
    <property type="term" value="F:metal ion binding"/>
    <property type="evidence" value="ECO:0007669"/>
    <property type="project" value="UniProtKB-KW"/>
</dbReference>
<evidence type="ECO:0000256" key="1">
    <source>
        <dbReference type="ARBA" id="ARBA00008876"/>
    </source>
</evidence>
<dbReference type="KEGG" id="fwa:DCMF_16010"/>
<dbReference type="NCBIfam" id="TIGR00722">
    <property type="entry name" value="ttdA_fumA_fumB"/>
    <property type="match status" value="1"/>
</dbReference>
<accession>A0A3G1KUI1</accession>
<evidence type="ECO:0000313" key="9">
    <source>
        <dbReference type="EMBL" id="ATW26077.1"/>
    </source>
</evidence>
<name>A0A3G1KUI1_FORW1</name>
<dbReference type="Pfam" id="PF05681">
    <property type="entry name" value="Fumerase"/>
    <property type="match status" value="1"/>
</dbReference>